<dbReference type="EMBL" id="PVWQ01000009">
    <property type="protein sequence ID" value="RDW72582.1"/>
    <property type="molecule type" value="Genomic_DNA"/>
</dbReference>
<proteinExistence type="predicted"/>
<feature type="transmembrane region" description="Helical" evidence="5">
    <location>
        <begin position="248"/>
        <end position="274"/>
    </location>
</feature>
<evidence type="ECO:0000313" key="6">
    <source>
        <dbReference type="EMBL" id="RDW72582.1"/>
    </source>
</evidence>
<gene>
    <name evidence="6" type="ORF">DSM5745_07754</name>
</gene>
<evidence type="ECO:0000256" key="2">
    <source>
        <dbReference type="ARBA" id="ARBA00022692"/>
    </source>
</evidence>
<dbReference type="GeneID" id="38118124"/>
<evidence type="ECO:0000256" key="3">
    <source>
        <dbReference type="ARBA" id="ARBA00022989"/>
    </source>
</evidence>
<dbReference type="Pfam" id="PF07690">
    <property type="entry name" value="MFS_1"/>
    <property type="match status" value="1"/>
</dbReference>
<dbReference type="InterPro" id="IPR011701">
    <property type="entry name" value="MFS"/>
</dbReference>
<dbReference type="GO" id="GO:0015606">
    <property type="term" value="F:spermidine transmembrane transporter activity"/>
    <property type="evidence" value="ECO:0007669"/>
    <property type="project" value="TreeGrafter"/>
</dbReference>
<evidence type="ECO:0000256" key="5">
    <source>
        <dbReference type="SAM" id="Phobius"/>
    </source>
</evidence>
<keyword evidence="3 5" id="KW-1133">Transmembrane helix</keyword>
<name>A0A3D8REX6_9EURO</name>
<feature type="transmembrane region" description="Helical" evidence="5">
    <location>
        <begin position="177"/>
        <end position="196"/>
    </location>
</feature>
<keyword evidence="2 5" id="KW-0812">Transmembrane</keyword>
<feature type="transmembrane region" description="Helical" evidence="5">
    <location>
        <begin position="401"/>
        <end position="421"/>
    </location>
</feature>
<dbReference type="SUPFAM" id="SSF103473">
    <property type="entry name" value="MFS general substrate transporter"/>
    <property type="match status" value="1"/>
</dbReference>
<keyword evidence="7" id="KW-1185">Reference proteome</keyword>
<dbReference type="GO" id="GO:0000297">
    <property type="term" value="F:spermine transmembrane transporter activity"/>
    <property type="evidence" value="ECO:0007669"/>
    <property type="project" value="TreeGrafter"/>
</dbReference>
<reference evidence="6 7" key="1">
    <citation type="journal article" date="2018" name="IMA Fungus">
        <title>IMA Genome-F 9: Draft genome sequence of Annulohypoxylon stygium, Aspergillus mulundensis, Berkeleyomyces basicola (syn. Thielaviopsis basicola), Ceratocystis smalleyi, two Cercospora beticola strains, Coleophoma cylindrospora, Fusarium fracticaudum, Phialophora cf. hyalina, and Morchella septimelata.</title>
        <authorList>
            <person name="Wingfield B.D."/>
            <person name="Bills G.F."/>
            <person name="Dong Y."/>
            <person name="Huang W."/>
            <person name="Nel W.J."/>
            <person name="Swalarsk-Parry B.S."/>
            <person name="Vaghefi N."/>
            <person name="Wilken P.M."/>
            <person name="An Z."/>
            <person name="de Beer Z.W."/>
            <person name="De Vos L."/>
            <person name="Chen L."/>
            <person name="Duong T.A."/>
            <person name="Gao Y."/>
            <person name="Hammerbacher A."/>
            <person name="Kikkert J.R."/>
            <person name="Li Y."/>
            <person name="Li H."/>
            <person name="Li K."/>
            <person name="Li Q."/>
            <person name="Liu X."/>
            <person name="Ma X."/>
            <person name="Naidoo K."/>
            <person name="Pethybridge S.J."/>
            <person name="Sun J."/>
            <person name="Steenkamp E.T."/>
            <person name="van der Nest M.A."/>
            <person name="van Wyk S."/>
            <person name="Wingfield M.J."/>
            <person name="Xiong C."/>
            <person name="Yue Q."/>
            <person name="Zhang X."/>
        </authorList>
    </citation>
    <scope>NUCLEOTIDE SEQUENCE [LARGE SCALE GENOMIC DNA]</scope>
    <source>
        <strain evidence="6 7">DSM 5745</strain>
    </source>
</reference>
<accession>A0A3D8REX6</accession>
<dbReference type="STRING" id="1810919.A0A3D8REX6"/>
<dbReference type="PANTHER" id="PTHR23502:SF38">
    <property type="entry name" value="POLYAMINE TRANSPORTER 4"/>
    <property type="match status" value="1"/>
</dbReference>
<evidence type="ECO:0000256" key="4">
    <source>
        <dbReference type="ARBA" id="ARBA00023136"/>
    </source>
</evidence>
<feature type="transmembrane region" description="Helical" evidence="5">
    <location>
        <begin position="60"/>
        <end position="81"/>
    </location>
</feature>
<keyword evidence="4 5" id="KW-0472">Membrane</keyword>
<dbReference type="Proteomes" id="UP000256690">
    <property type="component" value="Unassembled WGS sequence"/>
</dbReference>
<dbReference type="GO" id="GO:0005886">
    <property type="term" value="C:plasma membrane"/>
    <property type="evidence" value="ECO:0007669"/>
    <property type="project" value="TreeGrafter"/>
</dbReference>
<dbReference type="InterPro" id="IPR036259">
    <property type="entry name" value="MFS_trans_sf"/>
</dbReference>
<dbReference type="Gene3D" id="1.20.1720.10">
    <property type="entry name" value="Multidrug resistance protein D"/>
    <property type="match status" value="1"/>
</dbReference>
<protein>
    <recommendedName>
        <fullName evidence="8">Major facilitator superfamily (MFS) profile domain-containing protein</fullName>
    </recommendedName>
</protein>
<dbReference type="AlphaFoldDB" id="A0A3D8REX6"/>
<feature type="transmembrane region" description="Helical" evidence="5">
    <location>
        <begin position="356"/>
        <end position="389"/>
    </location>
</feature>
<dbReference type="OrthoDB" id="3936150at2759"/>
<feature type="transmembrane region" description="Helical" evidence="5">
    <location>
        <begin position="88"/>
        <end position="106"/>
    </location>
</feature>
<evidence type="ECO:0000313" key="7">
    <source>
        <dbReference type="Proteomes" id="UP000256690"/>
    </source>
</evidence>
<feature type="transmembrane region" description="Helical" evidence="5">
    <location>
        <begin position="112"/>
        <end position="131"/>
    </location>
</feature>
<dbReference type="PANTHER" id="PTHR23502">
    <property type="entry name" value="MAJOR FACILITATOR SUPERFAMILY"/>
    <property type="match status" value="1"/>
</dbReference>
<comment type="subcellular location">
    <subcellularLocation>
        <location evidence="1">Membrane</location>
        <topology evidence="1">Multi-pass membrane protein</topology>
    </subcellularLocation>
</comment>
<evidence type="ECO:0000256" key="1">
    <source>
        <dbReference type="ARBA" id="ARBA00004141"/>
    </source>
</evidence>
<organism evidence="6 7">
    <name type="scientific">Aspergillus mulundensis</name>
    <dbReference type="NCBI Taxonomy" id="1810919"/>
    <lineage>
        <taxon>Eukaryota</taxon>
        <taxon>Fungi</taxon>
        <taxon>Dikarya</taxon>
        <taxon>Ascomycota</taxon>
        <taxon>Pezizomycotina</taxon>
        <taxon>Eurotiomycetes</taxon>
        <taxon>Eurotiomycetidae</taxon>
        <taxon>Eurotiales</taxon>
        <taxon>Aspergillaceae</taxon>
        <taxon>Aspergillus</taxon>
        <taxon>Aspergillus subgen. Nidulantes</taxon>
    </lineage>
</organism>
<dbReference type="RefSeq" id="XP_026601802.1">
    <property type="nucleotide sequence ID" value="XM_026749770.1"/>
</dbReference>
<sequence length="490" mass="52696">METNKEPALPSWDTDPANARNWTLPKKLYNTAVPSFALAIYSPSHTHTQETFHTSTTTSLLPFTTYVYGLAFGPMIAAPLSETYGRRLIYLLMTPLSLLFILGAGFSTNIAALLICRLFAGLFISAPLAVGAGTIMDIWTGPAAHCAVVILMTTAFLGPAIGSLVGGWIAEYKDWRWSQWTTLFLGAGLWAFSFGAKETYEKPIVRRRAANIGLPVPPNPIPSGIPGIKVMLTSTLTRPLYMLLTEPTVLLCSLYSSLNFSVLFCFLACVPLVYSTVYDFSPGQCGLVFIALAIGCLAGAGILLLNVIYSSRRPTAANTDAEPRPPETTLYPAMLGGPLMAASLFTFAWTTTEPRIHWIGGAIALGLFGCANIMVFVSTALYLASVYGASHGASALAANGLLRYLVGGSFPLFTIACMYLASLDMDHVPVHWPNPRTNKGVPFLAAVYNNLGFAWASSLLGFVAAAFAPLPWVFYAFGGRVRGRSFYAVA</sequence>
<feature type="transmembrane region" description="Helical" evidence="5">
    <location>
        <begin position="143"/>
        <end position="165"/>
    </location>
</feature>
<feature type="transmembrane region" description="Helical" evidence="5">
    <location>
        <begin position="330"/>
        <end position="350"/>
    </location>
</feature>
<feature type="transmembrane region" description="Helical" evidence="5">
    <location>
        <begin position="286"/>
        <end position="309"/>
    </location>
</feature>
<comment type="caution">
    <text evidence="6">The sequence shown here is derived from an EMBL/GenBank/DDBJ whole genome shotgun (WGS) entry which is preliminary data.</text>
</comment>
<evidence type="ECO:0008006" key="8">
    <source>
        <dbReference type="Google" id="ProtNLM"/>
    </source>
</evidence>
<feature type="transmembrane region" description="Helical" evidence="5">
    <location>
        <begin position="453"/>
        <end position="477"/>
    </location>
</feature>